<organism evidence="2 3">
    <name type="scientific">Schizothecium vesticola</name>
    <dbReference type="NCBI Taxonomy" id="314040"/>
    <lineage>
        <taxon>Eukaryota</taxon>
        <taxon>Fungi</taxon>
        <taxon>Dikarya</taxon>
        <taxon>Ascomycota</taxon>
        <taxon>Pezizomycotina</taxon>
        <taxon>Sordariomycetes</taxon>
        <taxon>Sordariomycetidae</taxon>
        <taxon>Sordariales</taxon>
        <taxon>Schizotheciaceae</taxon>
        <taxon>Schizothecium</taxon>
    </lineage>
</organism>
<reference evidence="2" key="1">
    <citation type="submission" date="2023-06" db="EMBL/GenBank/DDBJ databases">
        <title>Genome-scale phylogeny and comparative genomics of the fungal order Sordariales.</title>
        <authorList>
            <consortium name="Lawrence Berkeley National Laboratory"/>
            <person name="Hensen N."/>
            <person name="Bonometti L."/>
            <person name="Westerberg I."/>
            <person name="Brannstrom I.O."/>
            <person name="Guillou S."/>
            <person name="Cros-Aarteil S."/>
            <person name="Calhoun S."/>
            <person name="Haridas S."/>
            <person name="Kuo A."/>
            <person name="Mondo S."/>
            <person name="Pangilinan J."/>
            <person name="Riley R."/>
            <person name="LaButti K."/>
            <person name="Andreopoulos B."/>
            <person name="Lipzen A."/>
            <person name="Chen C."/>
            <person name="Yanf M."/>
            <person name="Daum C."/>
            <person name="Ng V."/>
            <person name="Clum A."/>
            <person name="Steindorff A."/>
            <person name="Ohm R."/>
            <person name="Martin F."/>
            <person name="Silar P."/>
            <person name="Natvig D."/>
            <person name="Lalanne C."/>
            <person name="Gautier V."/>
            <person name="Ament-velasquez S.L."/>
            <person name="Kruys A."/>
            <person name="Hutchinson M.I."/>
            <person name="Powell A.J."/>
            <person name="Barry K."/>
            <person name="Miller A.N."/>
            <person name="Grigoriev I.V."/>
            <person name="Debuchy R."/>
            <person name="Gladieux P."/>
            <person name="Thoren M.H."/>
            <person name="Johannesson H."/>
        </authorList>
    </citation>
    <scope>NUCLEOTIDE SEQUENCE</scope>
    <source>
        <strain evidence="2">SMH3187-1</strain>
    </source>
</reference>
<comment type="caution">
    <text evidence="2">The sequence shown here is derived from an EMBL/GenBank/DDBJ whole genome shotgun (WGS) entry which is preliminary data.</text>
</comment>
<dbReference type="AlphaFoldDB" id="A0AA40EU17"/>
<protein>
    <submittedName>
        <fullName evidence="2">Uncharacterized protein</fullName>
    </submittedName>
</protein>
<keyword evidence="1" id="KW-0732">Signal</keyword>
<sequence length="108" mass="11993">MKFTTSLFATAAIVATGASAWSLDFQDGTGHIWKTHGTGDVDCRHLSKDWWGKYNTKNIYFDPSTPLHSDPTKVTVYEGKDCDGSNWGLKKGANTLSPVKNIKSYRLH</sequence>
<name>A0AA40EU17_9PEZI</name>
<evidence type="ECO:0000256" key="1">
    <source>
        <dbReference type="SAM" id="SignalP"/>
    </source>
</evidence>
<feature type="signal peptide" evidence="1">
    <location>
        <begin position="1"/>
        <end position="20"/>
    </location>
</feature>
<gene>
    <name evidence="2" type="ORF">B0T18DRAFT_428605</name>
</gene>
<dbReference type="EMBL" id="JAUKUD010000004">
    <property type="protein sequence ID" value="KAK0745449.1"/>
    <property type="molecule type" value="Genomic_DNA"/>
</dbReference>
<accession>A0AA40EU17</accession>
<keyword evidence="3" id="KW-1185">Reference proteome</keyword>
<evidence type="ECO:0000313" key="3">
    <source>
        <dbReference type="Proteomes" id="UP001172155"/>
    </source>
</evidence>
<proteinExistence type="predicted"/>
<evidence type="ECO:0000313" key="2">
    <source>
        <dbReference type="EMBL" id="KAK0745449.1"/>
    </source>
</evidence>
<feature type="chain" id="PRO_5041419898" evidence="1">
    <location>
        <begin position="21"/>
        <end position="108"/>
    </location>
</feature>
<dbReference type="Proteomes" id="UP001172155">
    <property type="component" value="Unassembled WGS sequence"/>
</dbReference>